<feature type="non-terminal residue" evidence="1">
    <location>
        <position position="1"/>
    </location>
</feature>
<evidence type="ECO:0000313" key="1">
    <source>
        <dbReference type="EMBL" id="EKN39962.1"/>
    </source>
</evidence>
<reference evidence="1 2" key="2">
    <citation type="submission" date="2013-03" db="EMBL/GenBank/DDBJ databases">
        <title>Diversity in Clostridium botulinum.</title>
        <authorList>
            <person name="Timme R.E."/>
            <person name="Allard M."/>
            <person name="Luo Y."/>
            <person name="Strain E."/>
            <person name="Gonzalez-Escalona N."/>
            <person name="Brown E."/>
        </authorList>
    </citation>
    <scope>NUCLEOTIDE SEQUENCE [LARGE SCALE GENOMIC DNA]</scope>
    <source>
        <strain evidence="1 2">CFSAN001627</strain>
    </source>
</reference>
<dbReference type="Proteomes" id="UP000011944">
    <property type="component" value="Unassembled WGS sequence"/>
</dbReference>
<name>M1ZSX0_CLOBO</name>
<comment type="caution">
    <text evidence="1">The sequence shown here is derived from an EMBL/GenBank/DDBJ whole genome shotgun (WGS) entry which is preliminary data.</text>
</comment>
<evidence type="ECO:0000313" key="2">
    <source>
        <dbReference type="Proteomes" id="UP000011944"/>
    </source>
</evidence>
<organism evidence="1 2">
    <name type="scientific">Clostridium botulinum CFSAN001627</name>
    <dbReference type="NCBI Taxonomy" id="1232189"/>
    <lineage>
        <taxon>Bacteria</taxon>
        <taxon>Bacillati</taxon>
        <taxon>Bacillota</taxon>
        <taxon>Clostridia</taxon>
        <taxon>Eubacteriales</taxon>
        <taxon>Clostridiaceae</taxon>
        <taxon>Clostridium</taxon>
    </lineage>
</organism>
<protein>
    <submittedName>
        <fullName evidence="1">Uncharacterized protein</fullName>
    </submittedName>
</protein>
<proteinExistence type="predicted"/>
<sequence length="83" mass="8758">FLGGKIMIEKINANCKKLNDLFGVNIKLPNPSKHTLRASTVVNCTMGVGLILFGALSSQKWTAALGGLSIVGSVISSEEAKKK</sequence>
<reference evidence="1 2" key="1">
    <citation type="submission" date="2012-10" db="EMBL/GenBank/DDBJ databases">
        <authorList>
            <person name="Strain E.A."/>
            <person name="Brown E."/>
            <person name="Allard M.W."/>
            <person name="Gonzalez-Escalona N."/>
            <person name="Timme R."/>
        </authorList>
    </citation>
    <scope>NUCLEOTIDE SEQUENCE [LARGE SCALE GENOMIC DNA]</scope>
    <source>
        <strain evidence="1 2">CFSAN001627</strain>
    </source>
</reference>
<gene>
    <name evidence="1" type="ORF">CFSAN001627_22079</name>
</gene>
<dbReference type="EMBL" id="AMXI01001376">
    <property type="protein sequence ID" value="EKN39962.1"/>
    <property type="molecule type" value="Genomic_DNA"/>
</dbReference>
<dbReference type="AlphaFoldDB" id="M1ZSX0"/>
<dbReference type="PATRIC" id="fig|1232189.3.peg.3452"/>
<accession>M1ZSX0</accession>